<dbReference type="EMBL" id="GL732524">
    <property type="protein sequence ID" value="EFX89775.1"/>
    <property type="molecule type" value="Genomic_DNA"/>
</dbReference>
<dbReference type="InterPro" id="IPR015943">
    <property type="entry name" value="WD40/YVTN_repeat-like_dom_sf"/>
</dbReference>
<dbReference type="AlphaFoldDB" id="E9FSR4"/>
<evidence type="ECO:0000313" key="2">
    <source>
        <dbReference type="Proteomes" id="UP000000305"/>
    </source>
</evidence>
<organism evidence="1 2">
    <name type="scientific">Daphnia pulex</name>
    <name type="common">Water flea</name>
    <dbReference type="NCBI Taxonomy" id="6669"/>
    <lineage>
        <taxon>Eukaryota</taxon>
        <taxon>Metazoa</taxon>
        <taxon>Ecdysozoa</taxon>
        <taxon>Arthropoda</taxon>
        <taxon>Crustacea</taxon>
        <taxon>Branchiopoda</taxon>
        <taxon>Diplostraca</taxon>
        <taxon>Cladocera</taxon>
        <taxon>Anomopoda</taxon>
        <taxon>Daphniidae</taxon>
        <taxon>Daphnia</taxon>
    </lineage>
</organism>
<dbReference type="OrthoDB" id="6336856at2759"/>
<sequence>MWSPGSLKVINSKSSQVLQELIADLRYVSFFSLSNDADLLVVGYNDSTLHLFSITNPEKSQAVSFDANIVSTWFSSKGIFAILGCNTIAFITKTKELWKTKAMYNFELNERKIVACFSLPTGIIIFIQQADCLVVGLSKNPPEWHQIARIDCLEAAESVYACLSPLSEPQSSAILIGTQDGHVYQLQISKKNLTLLCDIQQPVTSILNVDSQTTVIVGKYGKIAMLNGSTKETLISFSPTAVEDCFYSRQKLYLMGSNQLLSMEMKTSAETGFLSDANYCKVKFIRSVHVNEETVFILTENGTIYQTSLVFIGSNEDKPRRERSGAEVKPILQEIHRCADQTKALSAISDRVLLDVAQLAVALHMVNQNVSNSFPVTIRSFSDPRSPQSQNLIVSITNKSAWNLSSLHWSFQICVQRINQSSVLFREEWKTGDMVELEHHLVLPDDTFGAEVKTSLIFRVVDLKKHPEPQSLCFFPLSTIKLSVLDFLEPAAANLFDEKNNVSDVLGFSRTQIRGCPWPILLQQSWHRGFAQKFGYTSPLQIVVRCGSHLVRMILKEDENHSDKIWILRIETSDSNLLRLLCAEIFQLVEARHPLTKSDVVNIPSYVLAQLQNLRGRLNYLQSLSNWDESDMEPLVEEFRLLMAKQFSVR</sequence>
<keyword evidence="2" id="KW-1185">Reference proteome</keyword>
<proteinExistence type="predicted"/>
<dbReference type="Gene3D" id="2.130.10.10">
    <property type="entry name" value="YVTN repeat-like/Quinoprotein amine dehydrogenase"/>
    <property type="match status" value="1"/>
</dbReference>
<dbReference type="Proteomes" id="UP000000305">
    <property type="component" value="Unassembled WGS sequence"/>
</dbReference>
<accession>E9FSR4</accession>
<dbReference type="InParanoid" id="E9FSR4"/>
<dbReference type="HOGENOM" id="CLU_421670_0_0_1"/>
<dbReference type="KEGG" id="dpx:DAPPUDRAFT_310179"/>
<dbReference type="SUPFAM" id="SSF50978">
    <property type="entry name" value="WD40 repeat-like"/>
    <property type="match status" value="1"/>
</dbReference>
<protein>
    <submittedName>
        <fullName evidence="1">Uncharacterized protein</fullName>
    </submittedName>
</protein>
<evidence type="ECO:0000313" key="1">
    <source>
        <dbReference type="EMBL" id="EFX89775.1"/>
    </source>
</evidence>
<name>E9FSR4_DAPPU</name>
<gene>
    <name evidence="1" type="ORF">DAPPUDRAFT_310179</name>
</gene>
<dbReference type="InterPro" id="IPR036322">
    <property type="entry name" value="WD40_repeat_dom_sf"/>
</dbReference>
<reference evidence="1 2" key="1">
    <citation type="journal article" date="2011" name="Science">
        <title>The ecoresponsive genome of Daphnia pulex.</title>
        <authorList>
            <person name="Colbourne J.K."/>
            <person name="Pfrender M.E."/>
            <person name="Gilbert D."/>
            <person name="Thomas W.K."/>
            <person name="Tucker A."/>
            <person name="Oakley T.H."/>
            <person name="Tokishita S."/>
            <person name="Aerts A."/>
            <person name="Arnold G.J."/>
            <person name="Basu M.K."/>
            <person name="Bauer D.J."/>
            <person name="Caceres C.E."/>
            <person name="Carmel L."/>
            <person name="Casola C."/>
            <person name="Choi J.H."/>
            <person name="Detter J.C."/>
            <person name="Dong Q."/>
            <person name="Dusheyko S."/>
            <person name="Eads B.D."/>
            <person name="Frohlich T."/>
            <person name="Geiler-Samerotte K.A."/>
            <person name="Gerlach D."/>
            <person name="Hatcher P."/>
            <person name="Jogdeo S."/>
            <person name="Krijgsveld J."/>
            <person name="Kriventseva E.V."/>
            <person name="Kultz D."/>
            <person name="Laforsch C."/>
            <person name="Lindquist E."/>
            <person name="Lopez J."/>
            <person name="Manak J.R."/>
            <person name="Muller J."/>
            <person name="Pangilinan J."/>
            <person name="Patwardhan R.P."/>
            <person name="Pitluck S."/>
            <person name="Pritham E.J."/>
            <person name="Rechtsteiner A."/>
            <person name="Rho M."/>
            <person name="Rogozin I.B."/>
            <person name="Sakarya O."/>
            <person name="Salamov A."/>
            <person name="Schaack S."/>
            <person name="Shapiro H."/>
            <person name="Shiga Y."/>
            <person name="Skalitzky C."/>
            <person name="Smith Z."/>
            <person name="Souvorov A."/>
            <person name="Sung W."/>
            <person name="Tang Z."/>
            <person name="Tsuchiya D."/>
            <person name="Tu H."/>
            <person name="Vos H."/>
            <person name="Wang M."/>
            <person name="Wolf Y.I."/>
            <person name="Yamagata H."/>
            <person name="Yamada T."/>
            <person name="Ye Y."/>
            <person name="Shaw J.R."/>
            <person name="Andrews J."/>
            <person name="Crease T.J."/>
            <person name="Tang H."/>
            <person name="Lucas S.M."/>
            <person name="Robertson H.M."/>
            <person name="Bork P."/>
            <person name="Koonin E.V."/>
            <person name="Zdobnov E.M."/>
            <person name="Grigoriev I.V."/>
            <person name="Lynch M."/>
            <person name="Boore J.L."/>
        </authorList>
    </citation>
    <scope>NUCLEOTIDE SEQUENCE [LARGE SCALE GENOMIC DNA]</scope>
</reference>